<dbReference type="InterPro" id="IPR041118">
    <property type="entry name" value="Rx_N"/>
</dbReference>
<evidence type="ECO:0000256" key="2">
    <source>
        <dbReference type="ARBA" id="ARBA00022737"/>
    </source>
</evidence>
<evidence type="ECO:0000256" key="5">
    <source>
        <dbReference type="ARBA" id="ARBA00022840"/>
    </source>
</evidence>
<feature type="domain" description="NB-ARC" evidence="7">
    <location>
        <begin position="182"/>
        <end position="354"/>
    </location>
</feature>
<evidence type="ECO:0000256" key="1">
    <source>
        <dbReference type="ARBA" id="ARBA00022614"/>
    </source>
</evidence>
<dbReference type="PRINTS" id="PR00364">
    <property type="entry name" value="DISEASERSIST"/>
</dbReference>
<evidence type="ECO:0000256" key="3">
    <source>
        <dbReference type="ARBA" id="ARBA00022741"/>
    </source>
</evidence>
<dbReference type="PANTHER" id="PTHR36766:SF51">
    <property type="entry name" value="DISEASE RESISTANCE RPP13-LIKE PROTEIN 1"/>
    <property type="match status" value="1"/>
</dbReference>
<keyword evidence="1" id="KW-0433">Leucine-rich repeat</keyword>
<feature type="coiled-coil region" evidence="6">
    <location>
        <begin position="123"/>
        <end position="150"/>
    </location>
</feature>
<keyword evidence="5" id="KW-0067">ATP-binding</keyword>
<evidence type="ECO:0000259" key="9">
    <source>
        <dbReference type="Pfam" id="PF23559"/>
    </source>
</evidence>
<dbReference type="PANTHER" id="PTHR36766">
    <property type="entry name" value="PLANT BROAD-SPECTRUM MILDEW RESISTANCE PROTEIN RPW8"/>
    <property type="match status" value="1"/>
</dbReference>
<dbReference type="Gene3D" id="3.80.10.10">
    <property type="entry name" value="Ribonuclease Inhibitor"/>
    <property type="match status" value="5"/>
</dbReference>
<dbReference type="Pfam" id="PF18052">
    <property type="entry name" value="Rx_N"/>
    <property type="match status" value="1"/>
</dbReference>
<feature type="domain" description="Disease resistance protein winged helix" evidence="9">
    <location>
        <begin position="440"/>
        <end position="508"/>
    </location>
</feature>
<dbReference type="SUPFAM" id="SSF52058">
    <property type="entry name" value="L domain-like"/>
    <property type="match status" value="3"/>
</dbReference>
<dbReference type="SUPFAM" id="SSF52540">
    <property type="entry name" value="P-loop containing nucleoside triphosphate hydrolases"/>
    <property type="match status" value="1"/>
</dbReference>
<keyword evidence="3" id="KW-0547">Nucleotide-binding</keyword>
<dbReference type="Gene3D" id="1.10.8.430">
    <property type="entry name" value="Helical domain of apoptotic protease-activating factors"/>
    <property type="match status" value="1"/>
</dbReference>
<reference evidence="11 12" key="1">
    <citation type="journal article" date="2023" name="Hortic Res">
        <title>The complete reference genome for grapevine (Vitis vinifera L.) genetics and breeding.</title>
        <authorList>
            <person name="Shi X."/>
            <person name="Cao S."/>
            <person name="Wang X."/>
            <person name="Huang S."/>
            <person name="Wang Y."/>
            <person name="Liu Z."/>
            <person name="Liu W."/>
            <person name="Leng X."/>
            <person name="Peng Y."/>
            <person name="Wang N."/>
            <person name="Wang Y."/>
            <person name="Ma Z."/>
            <person name="Xu X."/>
            <person name="Zhang F."/>
            <person name="Xue H."/>
            <person name="Zhong H."/>
            <person name="Wang Y."/>
            <person name="Zhang K."/>
            <person name="Velt A."/>
            <person name="Avia K."/>
            <person name="Holtgrawe D."/>
            <person name="Grimplet J."/>
            <person name="Matus J.T."/>
            <person name="Ware D."/>
            <person name="Wu X."/>
            <person name="Wang H."/>
            <person name="Liu C."/>
            <person name="Fang Y."/>
            <person name="Rustenholz C."/>
            <person name="Cheng Z."/>
            <person name="Xiao H."/>
            <person name="Zhou Y."/>
        </authorList>
    </citation>
    <scope>NUCLEOTIDE SEQUENCE [LARGE SCALE GENOMIC DNA]</scope>
    <source>
        <strain evidence="12">cv. Pinot noir / PN40024</strain>
        <tissue evidence="11">Leaf</tissue>
    </source>
</reference>
<feature type="domain" description="Disease resistance N-terminal" evidence="8">
    <location>
        <begin position="10"/>
        <end position="99"/>
    </location>
</feature>
<dbReference type="InterPro" id="IPR036388">
    <property type="entry name" value="WH-like_DNA-bd_sf"/>
</dbReference>
<dbReference type="InterPro" id="IPR032675">
    <property type="entry name" value="LRR_dom_sf"/>
</dbReference>
<dbReference type="Gene3D" id="1.20.5.4130">
    <property type="match status" value="1"/>
</dbReference>
<dbReference type="InterPro" id="IPR002182">
    <property type="entry name" value="NB-ARC"/>
</dbReference>
<organism evidence="11 12">
    <name type="scientific">Vitis vinifera</name>
    <name type="common">Grape</name>
    <dbReference type="NCBI Taxonomy" id="29760"/>
    <lineage>
        <taxon>Eukaryota</taxon>
        <taxon>Viridiplantae</taxon>
        <taxon>Streptophyta</taxon>
        <taxon>Embryophyta</taxon>
        <taxon>Tracheophyta</taxon>
        <taxon>Spermatophyta</taxon>
        <taxon>Magnoliopsida</taxon>
        <taxon>eudicotyledons</taxon>
        <taxon>Gunneridae</taxon>
        <taxon>Pentapetalae</taxon>
        <taxon>rosids</taxon>
        <taxon>Vitales</taxon>
        <taxon>Vitaceae</taxon>
        <taxon>Viteae</taxon>
        <taxon>Vitis</taxon>
    </lineage>
</organism>
<sequence>MAGFVGEAILSGFIQKLVDMVTSPELWKYARKEQVDSELKRWKNILIKIYVVLNDAEEKQMTNPLVKIWLDELRDLAYDVEDILDDFATEALRSSLIMAQPQQGTSKVRGMLSSLIPSASTSNSSMRSKIEEITARLKDISAQKNDLDLREIEGGWSDRKRKRAQILPTTSLVVESDVYGRETDKAAIVDMLLKHDPSSDDEVSVIPIVGMGGIGKTTLAQLVFNDDEVKGRFDLRAWVCVSDYFDVLRITKIILQSVDSDTRDVNDLNLLQVKLKEKFSGKKFLLVLDDVWNENCHEWDTLCMPMRAGAAGSKLIVTTRNEGVAAVTRTCPAYPLGELSNNDCLSLFTQQALRTRNFDAHPHLKEVGEEIVRRCKGLPLAAKALGGMLRNQLSRDAWANILTSRIWDLPEDKSPILPALMISYHHLPSHLKWCFAYCSMFPKDYEFNKDDLVLLWMAEGFLQKTKEAARPEDLGSKYFDDLFSRSFFQHSGPYSARYVMHDLINDLAQSVAGEIYFHLDSAWENNKQSTISEKTRHSSFNRQEYETQRKFEPFHKVKCLRTLVALPMDHLVFDRDFISSMVLDDLLKEVKYLRVLSLSGYEIYELPDSIGNLKYLRYLNLSKSSIRRLPDSVCHLYNLQALILSYCKDLTMLPMGIGNLINLRHLHIFDTRNLQEMPSQIGNLTNLQTLSKFIVGQSNSLGLRELKNLFDLRGELSILGLHNVMNIRDGRDANLESKPGIEELTMKWSYDFGASRNEMHERHVLEQLRPHRNLKRLTIVSYGGSGFPSWMKDPSFPIMTHLILRDCNRCKSLPALGQLSSLKVLHIEQLNGVSSIDEGFYGGIVKPFPSLKILRFVEMAEWEYWFCPDAVNEGELFPCLRELTISGCSKLRKLLPNCLPSQVQLNISGCPNLVFASSRFASLDKVSLVVCYEMVSIRGVLGGLYAVMRWSDWLVLLEEQRLPCNLKMLSIQGDANLEKLLNGLQTLTCLKQLEIRGCPKLESFPERGLPPMLRSLKVIGCQNLKRLPHNYNSCALEFLDITSCPSLRCFPNCELPTTLKSIWIEDCKNLESLPEGMMHHDSTCCLEELKIKGCSRLESFPDTGLPPLLRRLVVSDCKGLKLLPHNYSSCALESLEIRYCPSLRCFPNGELPTTLKSIWIEDCRNLESLPEGMMHHNSTCCLEELKIKGCPRLESFPDTGLPPLLRRLVVSDCKGLKLLPHNYSSCALESLEIRYCPSLRCFPNGELPTTLKSVWIEDCKNLESLPKGMMHHNSTCCLEILTIRKCSSLKSFSTRELPSTLKKLEIYWCPELESMSENMCPNNSALDNLVLEGYPNLKILPECLPSLKSLRIINCEGLECFPARGLSTPTLTELYISACQNLKSLPHQMRDLKSLRDLTISFCPGVESFPEDGMPPNLISLHIRYCKNLKKPISAFNTLTSLSSLTIRDVFPDAVSFPDEECLLPISLTSLIIAEMESLAYLSLQNLISLQSLDVTTCPNLRSLGSMPATLEKLNINACPILKERYSKEKGEYWPNIAHIPYIEIDGVYMH</sequence>
<evidence type="ECO:0000313" key="11">
    <source>
        <dbReference type="EMBL" id="WKA02084.1"/>
    </source>
</evidence>
<keyword evidence="6" id="KW-0175">Coiled coil</keyword>
<gene>
    <name evidence="11" type="ORF">VitviT2T_020315</name>
</gene>
<accession>A0ABY9D580</accession>
<protein>
    <recommendedName>
        <fullName evidence="13">Disease resistance RPP13-like protein 1</fullName>
    </recommendedName>
</protein>
<proteinExistence type="predicted"/>
<dbReference type="Gene3D" id="1.10.10.10">
    <property type="entry name" value="Winged helix-like DNA-binding domain superfamily/Winged helix DNA-binding domain"/>
    <property type="match status" value="1"/>
</dbReference>
<dbReference type="EMBL" id="CP126660">
    <property type="protein sequence ID" value="WKA02084.1"/>
    <property type="molecule type" value="Genomic_DNA"/>
</dbReference>
<dbReference type="InterPro" id="IPR038005">
    <property type="entry name" value="RX-like_CC"/>
</dbReference>
<evidence type="ECO:0000259" key="8">
    <source>
        <dbReference type="Pfam" id="PF18052"/>
    </source>
</evidence>
<dbReference type="Pfam" id="PF00931">
    <property type="entry name" value="NB-ARC"/>
    <property type="match status" value="1"/>
</dbReference>
<evidence type="ECO:0000256" key="6">
    <source>
        <dbReference type="SAM" id="Coils"/>
    </source>
</evidence>
<dbReference type="InterPro" id="IPR056789">
    <property type="entry name" value="LRR_R13L1-DRL21"/>
</dbReference>
<evidence type="ECO:0000259" key="7">
    <source>
        <dbReference type="Pfam" id="PF00931"/>
    </source>
</evidence>
<dbReference type="CDD" id="cd14798">
    <property type="entry name" value="RX-CC_like"/>
    <property type="match status" value="1"/>
</dbReference>
<dbReference type="Pfam" id="PF25019">
    <property type="entry name" value="LRR_R13L1-DRL21"/>
    <property type="match status" value="1"/>
</dbReference>
<evidence type="ECO:0000313" key="12">
    <source>
        <dbReference type="Proteomes" id="UP001227230"/>
    </source>
</evidence>
<dbReference type="Pfam" id="PF23559">
    <property type="entry name" value="WHD_DRP"/>
    <property type="match status" value="1"/>
</dbReference>
<name>A0ABY9D580_VITVI</name>
<dbReference type="InterPro" id="IPR058922">
    <property type="entry name" value="WHD_DRP"/>
</dbReference>
<keyword evidence="4" id="KW-0611">Plant defense</keyword>
<keyword evidence="12" id="KW-1185">Reference proteome</keyword>
<keyword evidence="2" id="KW-0677">Repeat</keyword>
<dbReference type="InterPro" id="IPR042197">
    <property type="entry name" value="Apaf_helical"/>
</dbReference>
<feature type="domain" description="R13L1/DRL21-like LRR repeat region" evidence="10">
    <location>
        <begin position="703"/>
        <end position="829"/>
    </location>
</feature>
<evidence type="ECO:0000256" key="4">
    <source>
        <dbReference type="ARBA" id="ARBA00022821"/>
    </source>
</evidence>
<dbReference type="InterPro" id="IPR027417">
    <property type="entry name" value="P-loop_NTPase"/>
</dbReference>
<evidence type="ECO:0000259" key="10">
    <source>
        <dbReference type="Pfam" id="PF25019"/>
    </source>
</evidence>
<evidence type="ECO:0008006" key="13">
    <source>
        <dbReference type="Google" id="ProtNLM"/>
    </source>
</evidence>
<dbReference type="Proteomes" id="UP001227230">
    <property type="component" value="Chromosome 13"/>
</dbReference>
<dbReference type="Gene3D" id="3.40.50.300">
    <property type="entry name" value="P-loop containing nucleotide triphosphate hydrolases"/>
    <property type="match status" value="1"/>
</dbReference>